<dbReference type="PROSITE" id="PS51257">
    <property type="entry name" value="PROKAR_LIPOPROTEIN"/>
    <property type="match status" value="1"/>
</dbReference>
<proteinExistence type="predicted"/>
<evidence type="ECO:0000313" key="4">
    <source>
        <dbReference type="EMBL" id="MBZ4039153.1"/>
    </source>
</evidence>
<dbReference type="InterPro" id="IPR013360">
    <property type="entry name" value="Pilus_4_PilW"/>
</dbReference>
<evidence type="ECO:0000256" key="3">
    <source>
        <dbReference type="PROSITE-ProRule" id="PRU00339"/>
    </source>
</evidence>
<dbReference type="PROSITE" id="PS50005">
    <property type="entry name" value="TPR"/>
    <property type="match status" value="2"/>
</dbReference>
<dbReference type="Gene3D" id="1.25.40.10">
    <property type="entry name" value="Tetratricopeptide repeat domain"/>
    <property type="match status" value="1"/>
</dbReference>
<feature type="repeat" description="TPR" evidence="3">
    <location>
        <begin position="166"/>
        <end position="199"/>
    </location>
</feature>
<feature type="repeat" description="TPR" evidence="3">
    <location>
        <begin position="96"/>
        <end position="129"/>
    </location>
</feature>
<dbReference type="Pfam" id="PF13181">
    <property type="entry name" value="TPR_8"/>
    <property type="match status" value="1"/>
</dbReference>
<evidence type="ECO:0000256" key="1">
    <source>
        <dbReference type="ARBA" id="ARBA00022737"/>
    </source>
</evidence>
<gene>
    <name evidence="4" type="primary">pilW</name>
    <name evidence="4" type="ORF">K6753_06360</name>
</gene>
<keyword evidence="5" id="KW-1185">Reference proteome</keyword>
<dbReference type="InterPro" id="IPR051685">
    <property type="entry name" value="Ycf3/AcsC/BcsC/TPR_MFPF"/>
</dbReference>
<dbReference type="Proteomes" id="UP001430954">
    <property type="component" value="Unassembled WGS sequence"/>
</dbReference>
<dbReference type="RefSeq" id="WP_223675447.1">
    <property type="nucleotide sequence ID" value="NZ_JAINZW010000002.1"/>
</dbReference>
<dbReference type="InterPro" id="IPR011990">
    <property type="entry name" value="TPR-like_helical_dom_sf"/>
</dbReference>
<dbReference type="NCBIfam" id="TIGR02521">
    <property type="entry name" value="type_IV_pilW"/>
    <property type="match status" value="1"/>
</dbReference>
<sequence length="277" mass="30379">MRRKAWGRNRLPWGFVVLVFLATAGCNRLTFVRPSLERGDFDKVARDVTVRESSDRIAARKADAHLQRARGHLARNELDKAEDEARSAIKLDASSEGGYTALAVVHDRRGQAARAGEYYRKATELAPTRGGTLNNYGTWLCSNGREQESLVWFERAVASPGYQTRAGALANAGRCADRAGLDERATAYLRMAIELDPKNPIALSTLAERAYRRGDGMQARAFSERRLTAAPADAASLLLASQIEEMLGDTAAAARYVQRMRAEFPNTSGSGTGEESR</sequence>
<dbReference type="SMART" id="SM00028">
    <property type="entry name" value="TPR"/>
    <property type="match status" value="3"/>
</dbReference>
<accession>A0ABS7T5L8</accession>
<dbReference type="EMBL" id="JAINZW010000002">
    <property type="protein sequence ID" value="MBZ4039153.1"/>
    <property type="molecule type" value="Genomic_DNA"/>
</dbReference>
<evidence type="ECO:0000256" key="2">
    <source>
        <dbReference type="ARBA" id="ARBA00022803"/>
    </source>
</evidence>
<keyword evidence="1" id="KW-0677">Repeat</keyword>
<keyword evidence="2 3" id="KW-0802">TPR repeat</keyword>
<name>A0ABS7T5L8_9GAMM</name>
<dbReference type="SUPFAM" id="SSF48452">
    <property type="entry name" value="TPR-like"/>
    <property type="match status" value="1"/>
</dbReference>
<dbReference type="PANTHER" id="PTHR44943:SF8">
    <property type="entry name" value="TPR REPEAT-CONTAINING PROTEIN MJ0263"/>
    <property type="match status" value="1"/>
</dbReference>
<evidence type="ECO:0000313" key="5">
    <source>
        <dbReference type="Proteomes" id="UP001430954"/>
    </source>
</evidence>
<dbReference type="InterPro" id="IPR019734">
    <property type="entry name" value="TPR_rpt"/>
</dbReference>
<reference evidence="4 5" key="1">
    <citation type="submission" date="2021-09" db="EMBL/GenBank/DDBJ databases">
        <title>Lysobacter sp. 13A isolated from the river sediment.</title>
        <authorList>
            <person name="Liu H."/>
            <person name="Li S."/>
            <person name="Mao S."/>
        </authorList>
    </citation>
    <scope>NUCLEOTIDE SEQUENCE [LARGE SCALE GENOMIC DNA]</scope>
    <source>
        <strain evidence="4 5">13A</strain>
    </source>
</reference>
<protein>
    <submittedName>
        <fullName evidence="4">Type IV pilus biogenesis/stability protein PilW</fullName>
    </submittedName>
</protein>
<comment type="caution">
    <text evidence="4">The sequence shown here is derived from an EMBL/GenBank/DDBJ whole genome shotgun (WGS) entry which is preliminary data.</text>
</comment>
<dbReference type="PANTHER" id="PTHR44943">
    <property type="entry name" value="CELLULOSE SYNTHASE OPERON PROTEIN C"/>
    <property type="match status" value="1"/>
</dbReference>
<organism evidence="4 5">
    <name type="scientific">Novilysobacter selenitireducens</name>
    <dbReference type="NCBI Taxonomy" id="2872639"/>
    <lineage>
        <taxon>Bacteria</taxon>
        <taxon>Pseudomonadati</taxon>
        <taxon>Pseudomonadota</taxon>
        <taxon>Gammaproteobacteria</taxon>
        <taxon>Lysobacterales</taxon>
        <taxon>Lysobacteraceae</taxon>
        <taxon>Novilysobacter</taxon>
    </lineage>
</organism>